<evidence type="ECO:0000256" key="1">
    <source>
        <dbReference type="SAM" id="MobiDB-lite"/>
    </source>
</evidence>
<feature type="transmembrane region" description="Helical" evidence="2">
    <location>
        <begin position="64"/>
        <end position="81"/>
    </location>
</feature>
<dbReference type="InterPro" id="IPR021401">
    <property type="entry name" value="DUF3040"/>
</dbReference>
<sequence length="127" mass="13247">MGLSEREQKVLEELERGLYADDAKFATRVSAGPNNSAARIVGGALLAVVGLSVLVFAVVSQLTVFGVVGFALMLAGVLVATGSKGGKTKGEAAPTAKPKVNPSGATAPKPESKGKFFEERWNKRMDQ</sequence>
<dbReference type="Pfam" id="PF11239">
    <property type="entry name" value="DUF3040"/>
    <property type="match status" value="1"/>
</dbReference>
<evidence type="ECO:0000256" key="2">
    <source>
        <dbReference type="SAM" id="Phobius"/>
    </source>
</evidence>
<dbReference type="EMBL" id="CAEZSH010000008">
    <property type="protein sequence ID" value="CAB4531922.1"/>
    <property type="molecule type" value="Genomic_DNA"/>
</dbReference>
<dbReference type="EMBL" id="CAEZUW010000003">
    <property type="protein sequence ID" value="CAB4604604.1"/>
    <property type="molecule type" value="Genomic_DNA"/>
</dbReference>
<keyword evidence="2" id="KW-0472">Membrane</keyword>
<keyword evidence="2" id="KW-0812">Transmembrane</keyword>
<evidence type="ECO:0000313" key="4">
    <source>
        <dbReference type="EMBL" id="CAB4604604.1"/>
    </source>
</evidence>
<name>A0A6J6AYQ6_9ZZZZ</name>
<keyword evidence="2" id="KW-1133">Transmembrane helix</keyword>
<reference evidence="3" key="1">
    <citation type="submission" date="2020-05" db="EMBL/GenBank/DDBJ databases">
        <authorList>
            <person name="Chiriac C."/>
            <person name="Salcher M."/>
            <person name="Ghai R."/>
            <person name="Kavagutti S V."/>
        </authorList>
    </citation>
    <scope>NUCLEOTIDE SEQUENCE</scope>
</reference>
<feature type="region of interest" description="Disordered" evidence="1">
    <location>
        <begin position="84"/>
        <end position="127"/>
    </location>
</feature>
<gene>
    <name evidence="3" type="ORF">UFOPK1410_00143</name>
    <name evidence="4" type="ORF">UFOPK1855_00034</name>
</gene>
<dbReference type="AlphaFoldDB" id="A0A6J6AYQ6"/>
<feature type="compositionally biased region" description="Basic and acidic residues" evidence="1">
    <location>
        <begin position="110"/>
        <end position="127"/>
    </location>
</feature>
<organism evidence="3">
    <name type="scientific">freshwater metagenome</name>
    <dbReference type="NCBI Taxonomy" id="449393"/>
    <lineage>
        <taxon>unclassified sequences</taxon>
        <taxon>metagenomes</taxon>
        <taxon>ecological metagenomes</taxon>
    </lineage>
</organism>
<proteinExistence type="predicted"/>
<protein>
    <submittedName>
        <fullName evidence="3">Unannotated protein</fullName>
    </submittedName>
</protein>
<evidence type="ECO:0000313" key="3">
    <source>
        <dbReference type="EMBL" id="CAB4531922.1"/>
    </source>
</evidence>
<accession>A0A6J6AYQ6</accession>
<feature type="transmembrane region" description="Helical" evidence="2">
    <location>
        <begin position="37"/>
        <end position="58"/>
    </location>
</feature>